<dbReference type="RefSeq" id="WP_184784090.1">
    <property type="nucleotide sequence ID" value="NZ_JACHMG010000001.1"/>
</dbReference>
<sequence length="166" mass="17651">MAAVSKTESPPPAAGGMAEPDPMPGSIGGLLQRAFVAITTYVERGLVQAGYDISPARAGNVMRNISPEGSTIVEIARAAGVSKQAISRQAEGLERLGYVVIETSDTDRRMRIVKPTKFGLASRYVVADLYEGIEARIEERVGTADLAAFKRVIDALQDIDAGSSRE</sequence>
<evidence type="ECO:0000259" key="5">
    <source>
        <dbReference type="SMART" id="SM00347"/>
    </source>
</evidence>
<dbReference type="GO" id="GO:0003677">
    <property type="term" value="F:DNA binding"/>
    <property type="evidence" value="ECO:0007669"/>
    <property type="project" value="UniProtKB-KW"/>
</dbReference>
<comment type="caution">
    <text evidence="6">The sequence shown here is derived from an EMBL/GenBank/DDBJ whole genome shotgun (WGS) entry which is preliminary data.</text>
</comment>
<dbReference type="AlphaFoldDB" id="A0A840J7Y5"/>
<dbReference type="PANTHER" id="PTHR33164">
    <property type="entry name" value="TRANSCRIPTIONAL REGULATOR, MARR FAMILY"/>
    <property type="match status" value="1"/>
</dbReference>
<proteinExistence type="predicted"/>
<organism evidence="6 7">
    <name type="scientific">Amycolatopsis jiangsuensis</name>
    <dbReference type="NCBI Taxonomy" id="1181879"/>
    <lineage>
        <taxon>Bacteria</taxon>
        <taxon>Bacillati</taxon>
        <taxon>Actinomycetota</taxon>
        <taxon>Actinomycetes</taxon>
        <taxon>Pseudonocardiales</taxon>
        <taxon>Pseudonocardiaceae</taxon>
        <taxon>Amycolatopsis</taxon>
    </lineage>
</organism>
<reference evidence="6 7" key="1">
    <citation type="submission" date="2020-08" db="EMBL/GenBank/DDBJ databases">
        <title>Sequencing the genomes of 1000 actinobacteria strains.</title>
        <authorList>
            <person name="Klenk H.-P."/>
        </authorList>
    </citation>
    <scope>NUCLEOTIDE SEQUENCE [LARGE SCALE GENOMIC DNA]</scope>
    <source>
        <strain evidence="6 7">DSM 45859</strain>
    </source>
</reference>
<evidence type="ECO:0000313" key="7">
    <source>
        <dbReference type="Proteomes" id="UP000581769"/>
    </source>
</evidence>
<name>A0A840J7Y5_9PSEU</name>
<dbReference type="InterPro" id="IPR036390">
    <property type="entry name" value="WH_DNA-bd_sf"/>
</dbReference>
<feature type="region of interest" description="Disordered" evidence="4">
    <location>
        <begin position="1"/>
        <end position="21"/>
    </location>
</feature>
<dbReference type="Proteomes" id="UP000581769">
    <property type="component" value="Unassembled WGS sequence"/>
</dbReference>
<dbReference type="PROSITE" id="PS01117">
    <property type="entry name" value="HTH_MARR_1"/>
    <property type="match status" value="1"/>
</dbReference>
<dbReference type="InterPro" id="IPR039422">
    <property type="entry name" value="MarR/SlyA-like"/>
</dbReference>
<dbReference type="Gene3D" id="1.10.10.10">
    <property type="entry name" value="Winged helix-like DNA-binding domain superfamily/Winged helix DNA-binding domain"/>
    <property type="match status" value="1"/>
</dbReference>
<dbReference type="PANTHER" id="PTHR33164:SF57">
    <property type="entry name" value="MARR-FAMILY TRANSCRIPTIONAL REGULATOR"/>
    <property type="match status" value="1"/>
</dbReference>
<keyword evidence="3" id="KW-0804">Transcription</keyword>
<evidence type="ECO:0000256" key="4">
    <source>
        <dbReference type="SAM" id="MobiDB-lite"/>
    </source>
</evidence>
<keyword evidence="1" id="KW-0805">Transcription regulation</keyword>
<dbReference type="SUPFAM" id="SSF46785">
    <property type="entry name" value="Winged helix' DNA-binding domain"/>
    <property type="match status" value="1"/>
</dbReference>
<dbReference type="SMART" id="SM00347">
    <property type="entry name" value="HTH_MARR"/>
    <property type="match status" value="1"/>
</dbReference>
<keyword evidence="7" id="KW-1185">Reference proteome</keyword>
<gene>
    <name evidence="6" type="ORF">BJY18_007059</name>
</gene>
<dbReference type="InterPro" id="IPR000835">
    <property type="entry name" value="HTH_MarR-typ"/>
</dbReference>
<evidence type="ECO:0000256" key="2">
    <source>
        <dbReference type="ARBA" id="ARBA00023125"/>
    </source>
</evidence>
<keyword evidence="2 6" id="KW-0238">DNA-binding</keyword>
<evidence type="ECO:0000313" key="6">
    <source>
        <dbReference type="EMBL" id="MBB4689574.1"/>
    </source>
</evidence>
<feature type="domain" description="HTH marR-type" evidence="5">
    <location>
        <begin position="46"/>
        <end position="146"/>
    </location>
</feature>
<dbReference type="Pfam" id="PF12802">
    <property type="entry name" value="MarR_2"/>
    <property type="match status" value="1"/>
</dbReference>
<evidence type="ECO:0000256" key="3">
    <source>
        <dbReference type="ARBA" id="ARBA00023163"/>
    </source>
</evidence>
<dbReference type="InterPro" id="IPR036388">
    <property type="entry name" value="WH-like_DNA-bd_sf"/>
</dbReference>
<dbReference type="InterPro" id="IPR023187">
    <property type="entry name" value="Tscrpt_reg_MarR-type_CS"/>
</dbReference>
<dbReference type="EMBL" id="JACHMG010000001">
    <property type="protein sequence ID" value="MBB4689574.1"/>
    <property type="molecule type" value="Genomic_DNA"/>
</dbReference>
<dbReference type="GO" id="GO:0003700">
    <property type="term" value="F:DNA-binding transcription factor activity"/>
    <property type="evidence" value="ECO:0007669"/>
    <property type="project" value="InterPro"/>
</dbReference>
<protein>
    <submittedName>
        <fullName evidence="6">DNA-binding MarR family transcriptional regulator</fullName>
    </submittedName>
</protein>
<evidence type="ECO:0000256" key="1">
    <source>
        <dbReference type="ARBA" id="ARBA00023015"/>
    </source>
</evidence>
<dbReference type="GO" id="GO:0006950">
    <property type="term" value="P:response to stress"/>
    <property type="evidence" value="ECO:0007669"/>
    <property type="project" value="TreeGrafter"/>
</dbReference>
<accession>A0A840J7Y5</accession>